<dbReference type="PANTHER" id="PTHR44378:SF2">
    <property type="entry name" value="ACYL-ACTIVATING ENZYME 17, PEROXISOMAL-RELATED"/>
    <property type="match status" value="1"/>
</dbReference>
<evidence type="ECO:0000313" key="7">
    <source>
        <dbReference type="Proteomes" id="UP000825935"/>
    </source>
</evidence>
<name>A0A8T2Q720_CERRI</name>
<gene>
    <name evidence="6" type="ORF">KP509_37G020300</name>
</gene>
<evidence type="ECO:0000259" key="3">
    <source>
        <dbReference type="Pfam" id="PF00501"/>
    </source>
</evidence>
<dbReference type="InterPro" id="IPR042099">
    <property type="entry name" value="ANL_N_sf"/>
</dbReference>
<dbReference type="EMBL" id="CM035442">
    <property type="protein sequence ID" value="KAH7279456.1"/>
    <property type="molecule type" value="Genomic_DNA"/>
</dbReference>
<dbReference type="Pfam" id="PF13193">
    <property type="entry name" value="AMP-binding_C"/>
    <property type="match status" value="1"/>
</dbReference>
<dbReference type="PROSITE" id="PS00455">
    <property type="entry name" value="AMP_BINDING"/>
    <property type="match status" value="1"/>
</dbReference>
<dbReference type="InterPro" id="IPR020845">
    <property type="entry name" value="AMP-binding_CS"/>
</dbReference>
<dbReference type="PANTHER" id="PTHR44378">
    <property type="entry name" value="ACYL-ACTIVATING ENZYME 17, PEROXISOMAL-RELATED"/>
    <property type="match status" value="1"/>
</dbReference>
<dbReference type="InterPro" id="IPR025110">
    <property type="entry name" value="AMP-bd_C"/>
</dbReference>
<accession>A0A8T2Q720</accession>
<comment type="caution">
    <text evidence="6">The sequence shown here is derived from an EMBL/GenBank/DDBJ whole genome shotgun (WGS) entry which is preliminary data.</text>
</comment>
<keyword evidence="2" id="KW-0472">Membrane</keyword>
<comment type="similarity">
    <text evidence="1">Belongs to the ATP-dependent AMP-binding enzyme family.</text>
</comment>
<evidence type="ECO:0000313" key="6">
    <source>
        <dbReference type="EMBL" id="KAH7279456.1"/>
    </source>
</evidence>
<keyword evidence="2" id="KW-1133">Transmembrane helix</keyword>
<evidence type="ECO:0000259" key="5">
    <source>
        <dbReference type="Pfam" id="PF16177"/>
    </source>
</evidence>
<dbReference type="Gene3D" id="3.30.300.30">
    <property type="match status" value="1"/>
</dbReference>
<dbReference type="Pfam" id="PF00501">
    <property type="entry name" value="AMP-binding"/>
    <property type="match status" value="1"/>
</dbReference>
<dbReference type="InterPro" id="IPR045851">
    <property type="entry name" value="AMP-bd_C_sf"/>
</dbReference>
<feature type="transmembrane region" description="Helical" evidence="2">
    <location>
        <begin position="242"/>
        <end position="265"/>
    </location>
</feature>
<dbReference type="Pfam" id="PF16177">
    <property type="entry name" value="ACAS_N"/>
    <property type="match status" value="1"/>
</dbReference>
<dbReference type="SUPFAM" id="SSF56801">
    <property type="entry name" value="Acetyl-CoA synthetase-like"/>
    <property type="match status" value="1"/>
</dbReference>
<dbReference type="AlphaFoldDB" id="A0A8T2Q720"/>
<dbReference type="Gene3D" id="3.40.50.12780">
    <property type="entry name" value="N-terminal domain of ligase-like"/>
    <property type="match status" value="1"/>
</dbReference>
<feature type="domain" description="AMP-dependent synthetase/ligase" evidence="3">
    <location>
        <begin position="183"/>
        <end position="553"/>
    </location>
</feature>
<dbReference type="OMA" id="TGWIMYM"/>
<evidence type="ECO:0000256" key="1">
    <source>
        <dbReference type="ARBA" id="ARBA00006432"/>
    </source>
</evidence>
<feature type="domain" description="AMP-binding enzyme C-terminal" evidence="4">
    <location>
        <begin position="632"/>
        <end position="705"/>
    </location>
</feature>
<keyword evidence="7" id="KW-1185">Reference proteome</keyword>
<sequence>MASIDTLTVEELALTGISQTLALQVHQQLESIITHTCGSLAHTWQMICKEILLPSHPFSLHQLLYHSTYRNWDSANLGPPPAWMPSLETARATNIGQYLEKHGKELLGSAYKDPISSFNNFQAFSVENPKAYWAGLLEELAIRFHEEPECILATDNLDECPGGRWLPGASLNIAECCLRPHHARKDEAIALIWRDEGMDDTPLKTMTYGELRTKVSHVANALEIHGFSKGDAIAIDMPMTTWAVIIYLGIVVSGCVVVSIADSFAPREIETRLKISKAKGIFTQDIIVRGSKSLPLYIRVKEADAPRAIVLPGRGSDLTVDLREEDISWDEFMDKGLEKDRSGDYKAVPVSVDAFSNILFSSGTTGEPKAIPWTHLTPLKAAADAWAHHDIKAGDIVSWPTNLGWMMGPWLLYAALFNSASIALYNGSPVGLGFIKFVQDAKVTMLGLVPSLVKGWRRICNVFDYDWSSIRCFSSSGEASNEDDYLWLMGRANFKPVIEYCGGTEIGGAFVTGSMLQPQALSTFSTPTMGCRLFLLDAKDSPLPQDEPGIGEVALDPIFLGASRSLLNANHYDVYFKDMPCFDGLRLRRHGDEFQRTPGGFYRALGRVDDTMNLGGIKVSSVEIERICNTVHPSVLETAAIGVPEAGGGPEQLLIVVVLKDGCDVISNDLLKQKFNTAIQQKLNPLFKVVSVAVTTMLPRTASNKVMRRMLRSQYGTLNKL</sequence>
<feature type="domain" description="Acetyl-coenzyme A synthetase N-terminal" evidence="5">
    <location>
        <begin position="121"/>
        <end position="177"/>
    </location>
</feature>
<dbReference type="OrthoDB" id="10253115at2759"/>
<proteinExistence type="inferred from homology"/>
<dbReference type="InterPro" id="IPR000873">
    <property type="entry name" value="AMP-dep_synth/lig_dom"/>
</dbReference>
<evidence type="ECO:0000259" key="4">
    <source>
        <dbReference type="Pfam" id="PF13193"/>
    </source>
</evidence>
<organism evidence="6 7">
    <name type="scientific">Ceratopteris richardii</name>
    <name type="common">Triangle waterfern</name>
    <dbReference type="NCBI Taxonomy" id="49495"/>
    <lineage>
        <taxon>Eukaryota</taxon>
        <taxon>Viridiplantae</taxon>
        <taxon>Streptophyta</taxon>
        <taxon>Embryophyta</taxon>
        <taxon>Tracheophyta</taxon>
        <taxon>Polypodiopsida</taxon>
        <taxon>Polypodiidae</taxon>
        <taxon>Polypodiales</taxon>
        <taxon>Pteridineae</taxon>
        <taxon>Pteridaceae</taxon>
        <taxon>Parkerioideae</taxon>
        <taxon>Ceratopteris</taxon>
    </lineage>
</organism>
<evidence type="ECO:0000256" key="2">
    <source>
        <dbReference type="SAM" id="Phobius"/>
    </source>
</evidence>
<dbReference type="InterPro" id="IPR032387">
    <property type="entry name" value="ACAS_N"/>
</dbReference>
<keyword evidence="2" id="KW-0812">Transmembrane</keyword>
<protein>
    <submittedName>
        <fullName evidence="6">Uncharacterized protein</fullName>
    </submittedName>
</protein>
<reference evidence="6" key="1">
    <citation type="submission" date="2021-08" db="EMBL/GenBank/DDBJ databases">
        <title>WGS assembly of Ceratopteris richardii.</title>
        <authorList>
            <person name="Marchant D.B."/>
            <person name="Chen G."/>
            <person name="Jenkins J."/>
            <person name="Shu S."/>
            <person name="Leebens-Mack J."/>
            <person name="Grimwood J."/>
            <person name="Schmutz J."/>
            <person name="Soltis P."/>
            <person name="Soltis D."/>
            <person name="Chen Z.-H."/>
        </authorList>
    </citation>
    <scope>NUCLEOTIDE SEQUENCE</scope>
    <source>
        <strain evidence="6">Whitten #5841</strain>
        <tissue evidence="6">Leaf</tissue>
    </source>
</reference>
<dbReference type="Proteomes" id="UP000825935">
    <property type="component" value="Chromosome 37"/>
</dbReference>